<dbReference type="EMBL" id="KZ347726">
    <property type="protein sequence ID" value="PIO67240.1"/>
    <property type="molecule type" value="Genomic_DNA"/>
</dbReference>
<evidence type="ECO:0000313" key="3">
    <source>
        <dbReference type="Proteomes" id="UP000230423"/>
    </source>
</evidence>
<gene>
    <name evidence="2" type="ORF">TELCIR_11020</name>
</gene>
<dbReference type="InterPro" id="IPR014044">
    <property type="entry name" value="CAP_dom"/>
</dbReference>
<reference evidence="2 3" key="1">
    <citation type="submission" date="2015-09" db="EMBL/GenBank/DDBJ databases">
        <title>Draft genome of the parasitic nematode Teladorsagia circumcincta isolate WARC Sus (inbred).</title>
        <authorList>
            <person name="Mitreva M."/>
        </authorList>
    </citation>
    <scope>NUCLEOTIDE SEQUENCE [LARGE SCALE GENOMIC DNA]</scope>
    <source>
        <strain evidence="2 3">S</strain>
    </source>
</reference>
<keyword evidence="3" id="KW-1185">Reference proteome</keyword>
<dbReference type="SUPFAM" id="SSF55797">
    <property type="entry name" value="PR-1-like"/>
    <property type="match status" value="1"/>
</dbReference>
<proteinExistence type="predicted"/>
<dbReference type="SMART" id="SM00198">
    <property type="entry name" value="SCP"/>
    <property type="match status" value="1"/>
</dbReference>
<dbReference type="OrthoDB" id="5870522at2759"/>
<dbReference type="Gene3D" id="3.40.33.10">
    <property type="entry name" value="CAP"/>
    <property type="match status" value="1"/>
</dbReference>
<dbReference type="Pfam" id="PF00188">
    <property type="entry name" value="CAP"/>
    <property type="match status" value="1"/>
</dbReference>
<feature type="domain" description="SCP" evidence="1">
    <location>
        <begin position="23"/>
        <end position="154"/>
    </location>
</feature>
<name>A0A2G9UCP7_TELCI</name>
<evidence type="ECO:0000313" key="2">
    <source>
        <dbReference type="EMBL" id="PIO67240.1"/>
    </source>
</evidence>
<dbReference type="InterPro" id="IPR035940">
    <property type="entry name" value="CAP_sf"/>
</dbReference>
<evidence type="ECO:0000259" key="1">
    <source>
        <dbReference type="SMART" id="SM00198"/>
    </source>
</evidence>
<dbReference type="AlphaFoldDB" id="A0A2G9UCP7"/>
<protein>
    <submittedName>
        <fullName evidence="2">SCP-like protein</fullName>
    </submittedName>
</protein>
<sequence length="158" mass="18619">MLTNGLESVATEFFCPGSMMSLQRKKYILFTHNRLRSKLAFGQQPNKHGRMSSGRNIYFLRWDCDLELLAHQRIQSCSDHTLYHAGKFFGPQLVKHFDVRLHGSNVTHHIEDSLRSWWLQYKKYGNVDPKNRYSARQRYYAWASVSPEEKIYQGVMVC</sequence>
<accession>A0A2G9UCP7</accession>
<organism evidence="2 3">
    <name type="scientific">Teladorsagia circumcincta</name>
    <name type="common">Brown stomach worm</name>
    <name type="synonym">Ostertagia circumcincta</name>
    <dbReference type="NCBI Taxonomy" id="45464"/>
    <lineage>
        <taxon>Eukaryota</taxon>
        <taxon>Metazoa</taxon>
        <taxon>Ecdysozoa</taxon>
        <taxon>Nematoda</taxon>
        <taxon>Chromadorea</taxon>
        <taxon>Rhabditida</taxon>
        <taxon>Rhabditina</taxon>
        <taxon>Rhabditomorpha</taxon>
        <taxon>Strongyloidea</taxon>
        <taxon>Trichostrongylidae</taxon>
        <taxon>Teladorsagia</taxon>
    </lineage>
</organism>
<dbReference type="CDD" id="cd05380">
    <property type="entry name" value="CAP_euk"/>
    <property type="match status" value="1"/>
</dbReference>
<dbReference type="Proteomes" id="UP000230423">
    <property type="component" value="Unassembled WGS sequence"/>
</dbReference>